<name>A0A507CEI7_9FUNG</name>
<dbReference type="Pfam" id="PF06881">
    <property type="entry name" value="Elongin_A"/>
    <property type="match status" value="1"/>
</dbReference>
<dbReference type="EMBL" id="QEAM01000692">
    <property type="protein sequence ID" value="TPX36446.1"/>
    <property type="molecule type" value="Genomic_DNA"/>
</dbReference>
<evidence type="ECO:0000313" key="2">
    <source>
        <dbReference type="EMBL" id="TPX36446.1"/>
    </source>
</evidence>
<proteinExistence type="predicted"/>
<dbReference type="InterPro" id="IPR051870">
    <property type="entry name" value="Elongin-A_domain"/>
</dbReference>
<dbReference type="Proteomes" id="UP000317494">
    <property type="component" value="Unassembled WGS sequence"/>
</dbReference>
<reference evidence="3 4" key="1">
    <citation type="journal article" date="2019" name="Sci. Rep.">
        <title>Comparative genomics of chytrid fungi reveal insights into the obligate biotrophic and pathogenic lifestyle of Synchytrium endobioticum.</title>
        <authorList>
            <person name="van de Vossenberg B.T.L.H."/>
            <person name="Warris S."/>
            <person name="Nguyen H.D.T."/>
            <person name="van Gent-Pelzer M.P.E."/>
            <person name="Joly D.L."/>
            <person name="van de Geest H.C."/>
            <person name="Bonants P.J.M."/>
            <person name="Smith D.S."/>
            <person name="Levesque C.A."/>
            <person name="van der Lee T.A.J."/>
        </authorList>
    </citation>
    <scope>NUCLEOTIDE SEQUENCE [LARGE SCALE GENOMIC DNA]</scope>
    <source>
        <strain evidence="2 4">LEV6574</strain>
        <strain evidence="1 3">MB42</strain>
    </source>
</reference>
<dbReference type="GO" id="GO:0070449">
    <property type="term" value="C:elongin complex"/>
    <property type="evidence" value="ECO:0007669"/>
    <property type="project" value="InterPro"/>
</dbReference>
<dbReference type="Gene3D" id="6.10.250.3180">
    <property type="match status" value="1"/>
</dbReference>
<dbReference type="PANTHER" id="PTHR15141">
    <property type="entry name" value="TRANSCRIPTION ELONGATION FACTOR B POLYPEPTIDE 3"/>
    <property type="match status" value="1"/>
</dbReference>
<evidence type="ECO:0000313" key="1">
    <source>
        <dbReference type="EMBL" id="TPX35633.1"/>
    </source>
</evidence>
<dbReference type="EMBL" id="QEAN01000466">
    <property type="protein sequence ID" value="TPX35633.1"/>
    <property type="molecule type" value="Genomic_DNA"/>
</dbReference>
<dbReference type="STRING" id="286115.A0A507CEI7"/>
<sequence length="221" mass="25531">MDPTRRITSSVPAVSPSHYRIQPRKKKLYTLVESCQRALIKMMPELSNAYIGSVPYRLLSAVLQLMSQKQLESFENHNPHFMYDTDILWQKFTKEYTTSVSPSSSRNTTTADLNHPISFRTLVQTQQRGEQERRNILLDKIKKRKREEEARAGERKLAFIEPSKMSTKEQIKYGFKMDAEKQKKVLERRKTDDAAKRTAAALNGPIRNLSAVRDAANKSTR</sequence>
<evidence type="ECO:0000313" key="4">
    <source>
        <dbReference type="Proteomes" id="UP000320475"/>
    </source>
</evidence>
<organism evidence="2 4">
    <name type="scientific">Synchytrium endobioticum</name>
    <dbReference type="NCBI Taxonomy" id="286115"/>
    <lineage>
        <taxon>Eukaryota</taxon>
        <taxon>Fungi</taxon>
        <taxon>Fungi incertae sedis</taxon>
        <taxon>Chytridiomycota</taxon>
        <taxon>Chytridiomycota incertae sedis</taxon>
        <taxon>Chytridiomycetes</taxon>
        <taxon>Synchytriales</taxon>
        <taxon>Synchytriaceae</taxon>
        <taxon>Synchytrium</taxon>
    </lineage>
</organism>
<evidence type="ECO:0000313" key="3">
    <source>
        <dbReference type="Proteomes" id="UP000317494"/>
    </source>
</evidence>
<gene>
    <name evidence="2" type="ORF">SeLEV6574_g08038</name>
    <name evidence="1" type="ORF">SeMB42_g07154</name>
</gene>
<comment type="caution">
    <text evidence="2">The sequence shown here is derived from an EMBL/GenBank/DDBJ whole genome shotgun (WGS) entry which is preliminary data.</text>
</comment>
<dbReference type="Proteomes" id="UP000320475">
    <property type="component" value="Unassembled WGS sequence"/>
</dbReference>
<protein>
    <recommendedName>
        <fullName evidence="5">Elongin-A</fullName>
    </recommendedName>
</protein>
<dbReference type="OrthoDB" id="21513at2759"/>
<dbReference type="PANTHER" id="PTHR15141:SF76">
    <property type="entry name" value="TRANSCRIPTION ELONGATION FACTOR B POLYPEPTIDE 3"/>
    <property type="match status" value="1"/>
</dbReference>
<dbReference type="GO" id="GO:0006368">
    <property type="term" value="P:transcription elongation by RNA polymerase II"/>
    <property type="evidence" value="ECO:0007669"/>
    <property type="project" value="InterPro"/>
</dbReference>
<dbReference type="InterPro" id="IPR010684">
    <property type="entry name" value="RNA_pol_II_trans_fac_SIII_A"/>
</dbReference>
<evidence type="ECO:0008006" key="5">
    <source>
        <dbReference type="Google" id="ProtNLM"/>
    </source>
</evidence>
<accession>A0A507CEI7</accession>
<dbReference type="AlphaFoldDB" id="A0A507CEI7"/>
<dbReference type="VEuPathDB" id="FungiDB:SeMB42_g07154"/>
<keyword evidence="3" id="KW-1185">Reference proteome</keyword>